<name>A0A834NEJ9_VESVU</name>
<evidence type="ECO:0000313" key="2">
    <source>
        <dbReference type="EMBL" id="KAF7404568.1"/>
    </source>
</evidence>
<dbReference type="EMBL" id="JACSEA010000003">
    <property type="protein sequence ID" value="KAF7404568.1"/>
    <property type="molecule type" value="Genomic_DNA"/>
</dbReference>
<sequence>MNCQREGAGNTRTRVAEQSDSQLPTSSKTLFVSLVTEVPSPCLFSKLSLCEPPSDEMNVSLAFFGQDDFGRAKEIEEDEEEKEEKEEEKKRGKEMVGEVRRGFRERDIALFASEWGHPFACKPIPTSRSAYDSWCLAIVRGSSSTEMLADVAATAIAAAITIGLESDCSAKQQSLSPAESTYRDSSTSLAKRYRPYWNYFLQFNTESVFLVFAKVAPGVIVCQAARRNNSRLRYQPFRPTLLPSPSTSSPSSISPSIVSKLLPDQPINVVEEILWRYFTIIAIKGHFADEE</sequence>
<organism evidence="2 3">
    <name type="scientific">Vespula vulgaris</name>
    <name type="common">Yellow jacket</name>
    <name type="synonym">Wasp</name>
    <dbReference type="NCBI Taxonomy" id="7454"/>
    <lineage>
        <taxon>Eukaryota</taxon>
        <taxon>Metazoa</taxon>
        <taxon>Ecdysozoa</taxon>
        <taxon>Arthropoda</taxon>
        <taxon>Hexapoda</taxon>
        <taxon>Insecta</taxon>
        <taxon>Pterygota</taxon>
        <taxon>Neoptera</taxon>
        <taxon>Endopterygota</taxon>
        <taxon>Hymenoptera</taxon>
        <taxon>Apocrita</taxon>
        <taxon>Aculeata</taxon>
        <taxon>Vespoidea</taxon>
        <taxon>Vespidae</taxon>
        <taxon>Vespinae</taxon>
        <taxon>Vespula</taxon>
    </lineage>
</organism>
<proteinExistence type="predicted"/>
<reference evidence="2" key="1">
    <citation type="journal article" date="2020" name="G3 (Bethesda)">
        <title>High-Quality Assemblies for Three Invasive Social Wasps from the &lt;i&gt;Vespula&lt;/i&gt; Genus.</title>
        <authorList>
            <person name="Harrop T.W.R."/>
            <person name="Guhlin J."/>
            <person name="McLaughlin G.M."/>
            <person name="Permina E."/>
            <person name="Stockwell P."/>
            <person name="Gilligan J."/>
            <person name="Le Lec M.F."/>
            <person name="Gruber M.A.M."/>
            <person name="Quinn O."/>
            <person name="Lovegrove M."/>
            <person name="Duncan E.J."/>
            <person name="Remnant E.J."/>
            <person name="Van Eeckhoven J."/>
            <person name="Graham B."/>
            <person name="Knapp R.A."/>
            <person name="Langford K.W."/>
            <person name="Kronenberg Z."/>
            <person name="Press M.O."/>
            <person name="Eacker S.M."/>
            <person name="Wilson-Rankin E.E."/>
            <person name="Purcell J."/>
            <person name="Lester P.J."/>
            <person name="Dearden P.K."/>
        </authorList>
    </citation>
    <scope>NUCLEOTIDE SEQUENCE</scope>
    <source>
        <strain evidence="2">Marl-1</strain>
    </source>
</reference>
<feature type="compositionally biased region" description="Polar residues" evidence="1">
    <location>
        <begin position="10"/>
        <end position="23"/>
    </location>
</feature>
<dbReference type="AlphaFoldDB" id="A0A834NEJ9"/>
<feature type="compositionally biased region" description="Acidic residues" evidence="1">
    <location>
        <begin position="75"/>
        <end position="86"/>
    </location>
</feature>
<evidence type="ECO:0000313" key="3">
    <source>
        <dbReference type="Proteomes" id="UP000614350"/>
    </source>
</evidence>
<gene>
    <name evidence="2" type="ORF">HZH66_003474</name>
</gene>
<feature type="region of interest" description="Disordered" evidence="1">
    <location>
        <begin position="1"/>
        <end position="23"/>
    </location>
</feature>
<comment type="caution">
    <text evidence="2">The sequence shown here is derived from an EMBL/GenBank/DDBJ whole genome shotgun (WGS) entry which is preliminary data.</text>
</comment>
<evidence type="ECO:0000256" key="1">
    <source>
        <dbReference type="SAM" id="MobiDB-lite"/>
    </source>
</evidence>
<feature type="region of interest" description="Disordered" evidence="1">
    <location>
        <begin position="74"/>
        <end position="94"/>
    </location>
</feature>
<accession>A0A834NEJ9</accession>
<dbReference type="Proteomes" id="UP000614350">
    <property type="component" value="Unassembled WGS sequence"/>
</dbReference>
<protein>
    <submittedName>
        <fullName evidence="2">Uncharacterized protein</fullName>
    </submittedName>
</protein>
<keyword evidence="3" id="KW-1185">Reference proteome</keyword>